<comment type="caution">
    <text evidence="6">Lacks conserved residue(s) required for the propagation of feature annotation.</text>
</comment>
<feature type="region of interest" description="Disordered" evidence="8">
    <location>
        <begin position="1563"/>
        <end position="1623"/>
    </location>
</feature>
<comment type="similarity">
    <text evidence="6">Belongs to the TRAFAC class myosin-kinesin ATPase superfamily. Myosin family.</text>
</comment>
<evidence type="ECO:0000256" key="7">
    <source>
        <dbReference type="SAM" id="Coils"/>
    </source>
</evidence>
<feature type="compositionally biased region" description="Polar residues" evidence="8">
    <location>
        <begin position="1909"/>
        <end position="1918"/>
    </location>
</feature>
<evidence type="ECO:0000313" key="11">
    <source>
        <dbReference type="Proteomes" id="UP000549499"/>
    </source>
</evidence>
<dbReference type="InterPro" id="IPR027417">
    <property type="entry name" value="P-loop_NTPase"/>
</dbReference>
<dbReference type="Gene3D" id="1.20.120.720">
    <property type="entry name" value="Myosin VI head, motor domain, U50 subdomain"/>
    <property type="match status" value="1"/>
</dbReference>
<evidence type="ECO:0000256" key="1">
    <source>
        <dbReference type="ARBA" id="ARBA00022741"/>
    </source>
</evidence>
<dbReference type="GO" id="GO:0016461">
    <property type="term" value="C:unconventional myosin complex"/>
    <property type="evidence" value="ECO:0007669"/>
    <property type="project" value="TreeGrafter"/>
</dbReference>
<feature type="coiled-coil region" evidence="7">
    <location>
        <begin position="772"/>
        <end position="985"/>
    </location>
</feature>
<dbReference type="PANTHER" id="PTHR45615">
    <property type="entry name" value="MYOSIN HEAVY CHAIN, NON-MUSCLE"/>
    <property type="match status" value="1"/>
</dbReference>
<evidence type="ECO:0000256" key="3">
    <source>
        <dbReference type="ARBA" id="ARBA00023054"/>
    </source>
</evidence>
<dbReference type="Proteomes" id="UP000549499">
    <property type="component" value="Unassembled WGS sequence"/>
</dbReference>
<feature type="region of interest" description="Disordered" evidence="8">
    <location>
        <begin position="1817"/>
        <end position="1940"/>
    </location>
</feature>
<dbReference type="GO" id="GO:0031032">
    <property type="term" value="P:actomyosin structure organization"/>
    <property type="evidence" value="ECO:0007669"/>
    <property type="project" value="TreeGrafter"/>
</dbReference>
<keyword evidence="2 6" id="KW-0067">ATP-binding</keyword>
<dbReference type="CDD" id="cd01386">
    <property type="entry name" value="MYSc_Myo18"/>
    <property type="match status" value="1"/>
</dbReference>
<dbReference type="GO" id="GO:0051015">
    <property type="term" value="F:actin filament binding"/>
    <property type="evidence" value="ECO:0007669"/>
    <property type="project" value="TreeGrafter"/>
</dbReference>
<dbReference type="SMART" id="SM00242">
    <property type="entry name" value="MYSc"/>
    <property type="match status" value="1"/>
</dbReference>
<feature type="non-terminal residue" evidence="10">
    <location>
        <position position="1940"/>
    </location>
</feature>
<dbReference type="PROSITE" id="PS51456">
    <property type="entry name" value="MYOSIN_MOTOR"/>
    <property type="match status" value="1"/>
</dbReference>
<feature type="region of interest" description="Disordered" evidence="8">
    <location>
        <begin position="1767"/>
        <end position="1792"/>
    </location>
</feature>
<evidence type="ECO:0000256" key="5">
    <source>
        <dbReference type="ARBA" id="ARBA00023175"/>
    </source>
</evidence>
<dbReference type="GO" id="GO:0016460">
    <property type="term" value="C:myosin II complex"/>
    <property type="evidence" value="ECO:0007669"/>
    <property type="project" value="TreeGrafter"/>
</dbReference>
<dbReference type="SUPFAM" id="SSF52540">
    <property type="entry name" value="P-loop containing nucleoside triphosphate hydrolases"/>
    <property type="match status" value="1"/>
</dbReference>
<evidence type="ECO:0000313" key="10">
    <source>
        <dbReference type="EMBL" id="NWS75634.1"/>
    </source>
</evidence>
<evidence type="ECO:0000259" key="9">
    <source>
        <dbReference type="PROSITE" id="PS51456"/>
    </source>
</evidence>
<evidence type="ECO:0000256" key="2">
    <source>
        <dbReference type="ARBA" id="ARBA00022840"/>
    </source>
</evidence>
<dbReference type="InterPro" id="IPR036064">
    <property type="entry name" value="MYSc_Myo18"/>
</dbReference>
<dbReference type="PROSITE" id="PS50096">
    <property type="entry name" value="IQ"/>
    <property type="match status" value="1"/>
</dbReference>
<dbReference type="InterPro" id="IPR001609">
    <property type="entry name" value="Myosin_head_motor_dom-like"/>
</dbReference>
<keyword evidence="3 7" id="KW-0175">Coiled coil</keyword>
<feature type="non-terminal residue" evidence="10">
    <location>
        <position position="1"/>
    </location>
</feature>
<feature type="compositionally biased region" description="Basic and acidic residues" evidence="8">
    <location>
        <begin position="1565"/>
        <end position="1575"/>
    </location>
</feature>
<reference evidence="10 11" key="1">
    <citation type="submission" date="2019-09" db="EMBL/GenBank/DDBJ databases">
        <title>Bird 10,000 Genomes (B10K) Project - Family phase.</title>
        <authorList>
            <person name="Zhang G."/>
        </authorList>
    </citation>
    <scope>NUCLEOTIDE SEQUENCE [LARGE SCALE GENOMIC DNA]</scope>
    <source>
        <strain evidence="10">B10K-DU-003-44</strain>
        <tissue evidence="10">Muscle</tissue>
    </source>
</reference>
<feature type="compositionally biased region" description="Low complexity" evidence="8">
    <location>
        <begin position="1608"/>
        <end position="1623"/>
    </location>
</feature>
<organism evidence="10 11">
    <name type="scientific">Crotophaga sulcirostris</name>
    <name type="common">Groove-billed ani</name>
    <dbReference type="NCBI Taxonomy" id="33598"/>
    <lineage>
        <taxon>Eukaryota</taxon>
        <taxon>Metazoa</taxon>
        <taxon>Chordata</taxon>
        <taxon>Craniata</taxon>
        <taxon>Vertebrata</taxon>
        <taxon>Euteleostomi</taxon>
        <taxon>Archelosauria</taxon>
        <taxon>Archosauria</taxon>
        <taxon>Dinosauria</taxon>
        <taxon>Saurischia</taxon>
        <taxon>Theropoda</taxon>
        <taxon>Coelurosauria</taxon>
        <taxon>Aves</taxon>
        <taxon>Neognathae</taxon>
        <taxon>Neoaves</taxon>
        <taxon>Otidimorphae</taxon>
        <taxon>Cuculiformes</taxon>
        <taxon>Crotophagidae</taxon>
        <taxon>Crotophaga</taxon>
    </lineage>
</organism>
<dbReference type="OrthoDB" id="2505895at2759"/>
<protein>
    <submittedName>
        <fullName evidence="10">MY18B protein</fullName>
    </submittedName>
</protein>
<dbReference type="Pfam" id="PF00063">
    <property type="entry name" value="Myosin_head"/>
    <property type="match status" value="2"/>
</dbReference>
<evidence type="ECO:0000256" key="6">
    <source>
        <dbReference type="PROSITE-ProRule" id="PRU00782"/>
    </source>
</evidence>
<dbReference type="GO" id="GO:0005524">
    <property type="term" value="F:ATP binding"/>
    <property type="evidence" value="ECO:0007669"/>
    <property type="project" value="UniProtKB-UniRule"/>
</dbReference>
<feature type="region of interest" description="Disordered" evidence="8">
    <location>
        <begin position="1467"/>
        <end position="1489"/>
    </location>
</feature>
<dbReference type="GO" id="GO:0032982">
    <property type="term" value="C:myosin filament"/>
    <property type="evidence" value="ECO:0007669"/>
    <property type="project" value="TreeGrafter"/>
</dbReference>
<evidence type="ECO:0000256" key="4">
    <source>
        <dbReference type="ARBA" id="ARBA00023123"/>
    </source>
</evidence>
<feature type="region of interest" description="Disordered" evidence="8">
    <location>
        <begin position="1661"/>
        <end position="1711"/>
    </location>
</feature>
<dbReference type="Gene3D" id="6.20.240.20">
    <property type="match status" value="1"/>
</dbReference>
<feature type="coiled-coil region" evidence="7">
    <location>
        <begin position="1077"/>
        <end position="1154"/>
    </location>
</feature>
<dbReference type="InterPro" id="IPR036961">
    <property type="entry name" value="Kinesin_motor_dom_sf"/>
</dbReference>
<evidence type="ECO:0000256" key="8">
    <source>
        <dbReference type="SAM" id="MobiDB-lite"/>
    </source>
</evidence>
<dbReference type="GO" id="GO:0005737">
    <property type="term" value="C:cytoplasm"/>
    <property type="evidence" value="ECO:0007669"/>
    <property type="project" value="TreeGrafter"/>
</dbReference>
<dbReference type="Gene3D" id="1.10.10.820">
    <property type="match status" value="1"/>
</dbReference>
<dbReference type="Gene3D" id="3.40.850.10">
    <property type="entry name" value="Kinesin motor domain"/>
    <property type="match status" value="1"/>
</dbReference>
<sequence length="1940" mass="216543">QVLKWRRDSTPAHICSVAQRAYRNLLMQRQDQAIVPLGRSGAGKTTCCQSALEYLVGMAGSVDGRVSVEKIQAMFTVLGAFGSVTTGHSSSSTRFSMVLSLDFTATGQITAAHLQTMLLERGRIAQQPHGESNFNVFPLMLAGLDAAQRWLQVTEVLPELQVGVRRGWEPSRAPSRPPRALSGGFCKPCSLKPSNGGKPKKQKCRRGVWSCCSSREALSIPKPCQIGRKQFMKFECANNAAEVLGCDLEELTTAVFKHHLKQILAQVTARGHQLSQEEESPAGPKMTGVECVEGMAWGLYEELFAAVVSLINRSFSSQHLSMASIAVVDTPGFHNPRHQRAERAATFEELCHNYVHERLQALFYEKTFVSEMERYREENVEVSFDLPERSPLATLSIIDLCSSQQPQMLPGSAGADRRGLLWILDEEVLIPGSGDGAAFDRLCSYFATKGPDEEGHGYMRRCEQALHFEISHQLGTDPVRYDLTGWVSKAKLNLSAQNAIQVLQQSKVDAVKELVLPRSRVPLSCRAVAGLEGRSQAVLHRNGCVRKTFASSFAAVKKRSVCAQLKLQVDALMNLLRRSQLHFVHCLLPGTGTEGPDPRPPAPPDTALHLDMPVLRAQLEGTQLLDALRLHRVGYADRLLLTQFRRRFQVLAPDVMKKYTSAYEVPDESKAIEELFQALDLEKKSVAIGRSQVFLKPGVISRLEKQRDKLIAQKMILLQAACKGFLSRQKFKRLKIQRLAIRCIQKNVVVFQAVRHWPWWQLLSRVRPLLSVNLTEEQLRAKEEELAALRRKLEKSEQACSELRQTAENLESKIIDLTTELSDERHKGDVTCQVLDGERAERLRCARELQELQSKHDQVQKKLDSVEKQLEEAQQLVQLREMKISGSGGEDEWQVRFDCAQTEIAFLQKRLAQLEERLESELGTRTGLEKKASAAGPGHVQAACEAAKKVSQQLRRRCRRLTCELEDARVLAESQQSRSHELEKRQKKFDLQLAQALGESAFEKSLREKVAQENTSIRWEMGKLQQSLEQKEAEVANLAQRATMLASRVQELSTPSALDARTVPALKKQLWDLEASTAEQQKELERQTAAVEHLEQLHQRLELEIERMKQIHQKELEDKDEELEDVRQSCQKRLRQLEVQLEQEYEKKQMVLHEKQDLEGLIGTLCEQIGHRDFDVEKRLRRDLRRTRALLADVQVLLAAPAEPSAGTQELERLRKQLEESEAKHVEAQRSQQMAASELENLHAELETLNRNKTLVDEQLYQLQHERADLLKRIDEDQEDLNELMEKHKALIAQSATDIAQIRELQTQVEDVKKEKQSLQEKLQAAQARVVQLEQCPAERSIVSRQEARIRDLESQLDFQAVQMKRFEVLVLRLRDSIIKMGEELEKAAESEAREKESTRYYQRRMEEMKADMDELVQRELESSRRRVELEQQLAELAAVRQVLQADLGTSIRRIADLQVALEELRSSDESDAESVQTARESLSSRREMDACSTVSSTLSLEPAESIKSWTGSSVSLPSLAGASVAGSLSALSVGNRSPRDNLKRRCSLFEDLYAICSPFAAEETSPRKPGDRIGEMSPSVLRRGSSPAPDGRFPSPLSPTVPRRRGLSPAAGPVPSSSAALSEYVEELRRQRGAERELPALGSTSPIPIYRTTGAAALRRSRASPAVEDSQGKLDRTQVGEGEGAGTSLVRSSSLRSMASEPAEPARSPLLKRASKFGSYDSLLQTFDGSGYRPSSPAAGMEATGTLKMGSWRSCLEPSVEDVEVGIGSGGLLSSPSSDGLGEGKGSNPFLWRIPTLNFERKTNVDFDDFLPAIRKSRSTSSLAKPGRDRKDGHRPLTVRFQDEAVVGSSASSETKGMAKRSPVPQDDPGEHSDSSSSSGSVFSSRSTDSIKRRPQPRRGDGEGCSGKATTQSSGTSRRAEAEGKEDDVSSIMKKYLGK</sequence>
<accession>A0A7K5I253</accession>
<dbReference type="Gene3D" id="4.10.270.10">
    <property type="entry name" value="Myosin, subunit A"/>
    <property type="match status" value="1"/>
</dbReference>
<feature type="compositionally biased region" description="Low complexity" evidence="8">
    <location>
        <begin position="1876"/>
        <end position="1889"/>
    </location>
</feature>
<feature type="compositionally biased region" description="Basic and acidic residues" evidence="8">
    <location>
        <begin position="1827"/>
        <end position="1836"/>
    </location>
</feature>
<dbReference type="PRINTS" id="PR00193">
    <property type="entry name" value="MYOSINHEAVY"/>
</dbReference>
<dbReference type="GO" id="GO:0003774">
    <property type="term" value="F:cytoskeletal motor activity"/>
    <property type="evidence" value="ECO:0007669"/>
    <property type="project" value="UniProtKB-UniRule"/>
</dbReference>
<feature type="domain" description="Myosin motor" evidence="9">
    <location>
        <begin position="1"/>
        <end position="708"/>
    </location>
</feature>
<keyword evidence="6" id="KW-0009">Actin-binding</keyword>
<dbReference type="EMBL" id="VYZB01000608">
    <property type="protein sequence ID" value="NWS75634.1"/>
    <property type="molecule type" value="Genomic_DNA"/>
</dbReference>
<dbReference type="Gene3D" id="1.20.58.530">
    <property type="match status" value="1"/>
</dbReference>
<gene>
    <name evidence="10" type="primary">Myo18b</name>
    <name evidence="10" type="ORF">CROSUL_R03709</name>
</gene>
<keyword evidence="1 6" id="KW-0547">Nucleotide-binding</keyword>
<keyword evidence="11" id="KW-1185">Reference proteome</keyword>
<keyword evidence="5 6" id="KW-0505">Motor protein</keyword>
<feature type="binding site" evidence="6">
    <location>
        <begin position="38"/>
        <end position="45"/>
    </location>
    <ligand>
        <name>ATP</name>
        <dbReference type="ChEBI" id="CHEBI:30616"/>
    </ligand>
</feature>
<keyword evidence="4 6" id="KW-0518">Myosin</keyword>
<feature type="coiled-coil region" evidence="7">
    <location>
        <begin position="1021"/>
        <end position="1048"/>
    </location>
</feature>
<name>A0A7K5I253_CROSL</name>
<comment type="caution">
    <text evidence="10">The sequence shown here is derived from an EMBL/GenBank/DDBJ whole genome shotgun (WGS) entry which is preliminary data.</text>
</comment>
<dbReference type="PANTHER" id="PTHR45615:SF8">
    <property type="entry name" value="UNCONVENTIONAL MYOSIN-XVIIIB"/>
    <property type="match status" value="1"/>
</dbReference>
<feature type="coiled-coil region" evidence="7">
    <location>
        <begin position="1211"/>
        <end position="1363"/>
    </location>
</feature>
<proteinExistence type="inferred from homology"/>